<dbReference type="GO" id="GO:0003688">
    <property type="term" value="F:DNA replication origin binding"/>
    <property type="evidence" value="ECO:0007669"/>
    <property type="project" value="TreeGrafter"/>
</dbReference>
<protein>
    <submittedName>
        <fullName evidence="8">Origin recognition complex subunit 4 isoform 2</fullName>
    </submittedName>
</protein>
<proteinExistence type="inferred from homology"/>
<evidence type="ECO:0000256" key="5">
    <source>
        <dbReference type="ARBA" id="ARBA00023242"/>
    </source>
</evidence>
<evidence type="ECO:0000256" key="6">
    <source>
        <dbReference type="SAM" id="MobiDB-lite"/>
    </source>
</evidence>
<sequence length="443" mass="51510">MQLRNRPYEPHKVVKPKQRKTAKQPQKLQHTSKKSSEFVSNVAVSLKQYQCIQLQQEIQEYLLNKLCQTKLTTWEDRDFLSISKTIETLLRNPAPQGESIILIGSAGSGKKILVEETLQRVQVDESIQNLKVIRLYGAVHALREGPMKETHVQLKNSLPNKEVEESTPEDDLLEPTSEDTLTTYLFLLYDFEYFIREKNQSFIYRIFESFQRNRIRGVVLATSQQHDIVDSLEKRIKSRFSHRIYYMPALNDIEKVLKILESLLCIDCDAPSSIETIKQAFNQQISKFVQDTEWNHILENFLGFTPNVSSFLSLVFYIITNLSLDEFGVPKFDLDIIRHGSCQLKQSVGRMQMLKNLSVLEVALLSSLCRLTCRSMDKNEKERASTKLVAFSFERIYQEYLKNEFNSDSATFTTDSYKRPIAWKAFSRKKQREAPPLEKTFFS</sequence>
<dbReference type="OrthoDB" id="343623at2759"/>
<dbReference type="Gramene" id="EME27485">
    <property type="protein sequence ID" value="EME27485"/>
    <property type="gene ID" value="Gasu_49360"/>
</dbReference>
<dbReference type="PANTHER" id="PTHR12087:SF0">
    <property type="entry name" value="ORIGIN RECOGNITION COMPLEX SUBUNIT 4"/>
    <property type="match status" value="1"/>
</dbReference>
<feature type="compositionally biased region" description="Basic and acidic residues" evidence="6">
    <location>
        <begin position="1"/>
        <end position="12"/>
    </location>
</feature>
<evidence type="ECO:0000256" key="3">
    <source>
        <dbReference type="ARBA" id="ARBA00022705"/>
    </source>
</evidence>
<dbReference type="EMBL" id="KB454531">
    <property type="protein sequence ID" value="EME27485.1"/>
    <property type="molecule type" value="Genomic_DNA"/>
</dbReference>
<dbReference type="RefSeq" id="XP_005704005.1">
    <property type="nucleotide sequence ID" value="XM_005703948.1"/>
</dbReference>
<keyword evidence="3" id="KW-0235">DNA replication</keyword>
<dbReference type="Pfam" id="PF14629">
    <property type="entry name" value="ORC4_C"/>
    <property type="match status" value="1"/>
</dbReference>
<comment type="subcellular location">
    <subcellularLocation>
        <location evidence="1">Nucleus</location>
    </subcellularLocation>
</comment>
<evidence type="ECO:0000256" key="1">
    <source>
        <dbReference type="ARBA" id="ARBA00004123"/>
    </source>
</evidence>
<feature type="compositionally biased region" description="Basic residues" evidence="6">
    <location>
        <begin position="13"/>
        <end position="22"/>
    </location>
</feature>
<keyword evidence="9" id="KW-1185">Reference proteome</keyword>
<dbReference type="PANTHER" id="PTHR12087">
    <property type="entry name" value="ORIGIN RECOGNITION COMPLEX SUBUNIT 4"/>
    <property type="match status" value="1"/>
</dbReference>
<comment type="similarity">
    <text evidence="2">Belongs to the ORC4 family.</text>
</comment>
<organism evidence="8 9">
    <name type="scientific">Galdieria sulphuraria</name>
    <name type="common">Red alga</name>
    <dbReference type="NCBI Taxonomy" id="130081"/>
    <lineage>
        <taxon>Eukaryota</taxon>
        <taxon>Rhodophyta</taxon>
        <taxon>Bangiophyceae</taxon>
        <taxon>Galdieriales</taxon>
        <taxon>Galdieriaceae</taxon>
        <taxon>Galdieria</taxon>
    </lineage>
</organism>
<feature type="domain" description="Origin recognition complex subunit 4 C-terminal" evidence="7">
    <location>
        <begin position="259"/>
        <end position="427"/>
    </location>
</feature>
<evidence type="ECO:0000256" key="2">
    <source>
        <dbReference type="ARBA" id="ARBA00005334"/>
    </source>
</evidence>
<feature type="region of interest" description="Disordered" evidence="6">
    <location>
        <begin position="155"/>
        <end position="174"/>
    </location>
</feature>
<evidence type="ECO:0000313" key="9">
    <source>
        <dbReference type="Proteomes" id="UP000030680"/>
    </source>
</evidence>
<feature type="compositionally biased region" description="Acidic residues" evidence="6">
    <location>
        <begin position="165"/>
        <end position="174"/>
    </location>
</feature>
<dbReference type="GO" id="GO:0006270">
    <property type="term" value="P:DNA replication initiation"/>
    <property type="evidence" value="ECO:0007669"/>
    <property type="project" value="TreeGrafter"/>
</dbReference>
<evidence type="ECO:0000256" key="4">
    <source>
        <dbReference type="ARBA" id="ARBA00023125"/>
    </source>
</evidence>
<gene>
    <name evidence="8" type="ORF">Gasu_49360</name>
</gene>
<dbReference type="GO" id="GO:0005664">
    <property type="term" value="C:nuclear origin of replication recognition complex"/>
    <property type="evidence" value="ECO:0007669"/>
    <property type="project" value="TreeGrafter"/>
</dbReference>
<dbReference type="InterPro" id="IPR016527">
    <property type="entry name" value="ORC4"/>
</dbReference>
<keyword evidence="4" id="KW-0238">DNA-binding</keyword>
<dbReference type="AlphaFoldDB" id="M2WU96"/>
<feature type="region of interest" description="Disordered" evidence="6">
    <location>
        <begin position="1"/>
        <end position="34"/>
    </location>
</feature>
<name>M2WU96_GALSU</name>
<dbReference type="InterPro" id="IPR027417">
    <property type="entry name" value="P-loop_NTPase"/>
</dbReference>
<dbReference type="Gene3D" id="3.40.50.300">
    <property type="entry name" value="P-loop containing nucleotide triphosphate hydrolases"/>
    <property type="match status" value="1"/>
</dbReference>
<dbReference type="Proteomes" id="UP000030680">
    <property type="component" value="Unassembled WGS sequence"/>
</dbReference>
<dbReference type="KEGG" id="gsl:Gasu_49360"/>
<accession>M2WU96</accession>
<dbReference type="InterPro" id="IPR032705">
    <property type="entry name" value="ORC4_C"/>
</dbReference>
<keyword evidence="5" id="KW-0539">Nucleus</keyword>
<dbReference type="SUPFAM" id="SSF52540">
    <property type="entry name" value="P-loop containing nucleoside triphosphate hydrolases"/>
    <property type="match status" value="1"/>
</dbReference>
<reference evidence="9" key="1">
    <citation type="journal article" date="2013" name="Science">
        <title>Gene transfer from bacteria and archaea facilitated evolution of an extremophilic eukaryote.</title>
        <authorList>
            <person name="Schonknecht G."/>
            <person name="Chen W.H."/>
            <person name="Ternes C.M."/>
            <person name="Barbier G.G."/>
            <person name="Shrestha R.P."/>
            <person name="Stanke M."/>
            <person name="Brautigam A."/>
            <person name="Baker B.J."/>
            <person name="Banfield J.F."/>
            <person name="Garavito R.M."/>
            <person name="Carr K."/>
            <person name="Wilkerson C."/>
            <person name="Rensing S.A."/>
            <person name="Gagneul D."/>
            <person name="Dickenson N.E."/>
            <person name="Oesterhelt C."/>
            <person name="Lercher M.J."/>
            <person name="Weber A.P."/>
        </authorList>
    </citation>
    <scope>NUCLEOTIDE SEQUENCE [LARGE SCALE GENOMIC DNA]</scope>
    <source>
        <strain evidence="9">074W</strain>
    </source>
</reference>
<dbReference type="GeneID" id="17086390"/>
<evidence type="ECO:0000259" key="7">
    <source>
        <dbReference type="Pfam" id="PF14629"/>
    </source>
</evidence>
<evidence type="ECO:0000313" key="8">
    <source>
        <dbReference type="EMBL" id="EME27485.1"/>
    </source>
</evidence>